<evidence type="ECO:0000256" key="4">
    <source>
        <dbReference type="ARBA" id="ARBA00022777"/>
    </source>
</evidence>
<dbReference type="PRINTS" id="PR00344">
    <property type="entry name" value="BCTRLSENSOR"/>
</dbReference>
<organism evidence="7 8">
    <name type="scientific">Dendronalium phyllosphericum CENA369</name>
    <dbReference type="NCBI Taxonomy" id="1725256"/>
    <lineage>
        <taxon>Bacteria</taxon>
        <taxon>Bacillati</taxon>
        <taxon>Cyanobacteriota</taxon>
        <taxon>Cyanophyceae</taxon>
        <taxon>Nostocales</taxon>
        <taxon>Nostocaceae</taxon>
        <taxon>Dendronalium</taxon>
        <taxon>Dendronalium phyllosphericum</taxon>
    </lineage>
</organism>
<evidence type="ECO:0000259" key="6">
    <source>
        <dbReference type="PROSITE" id="PS50109"/>
    </source>
</evidence>
<proteinExistence type="predicted"/>
<name>A0A8J7IK37_9NOST</name>
<dbReference type="SMART" id="SM00387">
    <property type="entry name" value="HATPase_c"/>
    <property type="match status" value="1"/>
</dbReference>
<comment type="caution">
    <text evidence="7">The sequence shown here is derived from an EMBL/GenBank/DDBJ whole genome shotgun (WGS) entry which is preliminary data.</text>
</comment>
<keyword evidence="5" id="KW-0902">Two-component regulatory system</keyword>
<dbReference type="RefSeq" id="WP_214435984.1">
    <property type="nucleotide sequence ID" value="NZ_CAWPUQ010000211.1"/>
</dbReference>
<reference evidence="7 8" key="1">
    <citation type="journal article" date="2021" name="Int. J. Syst. Evol. Microbiol.">
        <title>Amazonocrinis nigriterrae gen. nov., sp. nov., Atlanticothrix silvestris gen. nov., sp. nov. and Dendronalium phyllosphericum gen. nov., sp. nov., nostocacean cyanobacteria from Brazilian environments.</title>
        <authorList>
            <person name="Alvarenga D.O."/>
            <person name="Andreote A.P.D."/>
            <person name="Branco L.H.Z."/>
            <person name="Delbaje E."/>
            <person name="Cruz R.B."/>
            <person name="Varani A.M."/>
            <person name="Fiore M.F."/>
        </authorList>
    </citation>
    <scope>NUCLEOTIDE SEQUENCE [LARGE SCALE GENOMIC DNA]</scope>
    <source>
        <strain evidence="7 8">CENA369</strain>
    </source>
</reference>
<comment type="catalytic activity">
    <reaction evidence="1">
        <text>ATP + protein L-histidine = ADP + protein N-phospho-L-histidine.</text>
        <dbReference type="EC" id="2.7.13.3"/>
    </reaction>
</comment>
<gene>
    <name evidence="7" type="ORF">I8752_30830</name>
</gene>
<keyword evidence="4" id="KW-0808">Transferase</keyword>
<feature type="domain" description="Histidine kinase" evidence="6">
    <location>
        <begin position="13"/>
        <end position="122"/>
    </location>
</feature>
<protein>
    <recommendedName>
        <fullName evidence="2">histidine kinase</fullName>
        <ecNumber evidence="2">2.7.13.3</ecNumber>
    </recommendedName>
</protein>
<evidence type="ECO:0000256" key="1">
    <source>
        <dbReference type="ARBA" id="ARBA00000085"/>
    </source>
</evidence>
<evidence type="ECO:0000313" key="8">
    <source>
        <dbReference type="Proteomes" id="UP000662314"/>
    </source>
</evidence>
<keyword evidence="3" id="KW-0597">Phosphoprotein</keyword>
<dbReference type="Gene3D" id="3.30.565.10">
    <property type="entry name" value="Histidine kinase-like ATPase, C-terminal domain"/>
    <property type="match status" value="1"/>
</dbReference>
<sequence>MVMFLMRSLLMSDRLRQIIANLLENTIKFTDFRAKVSIGLEHLDFLVQITVTETGISISPDFLPHVFNRFSQAQVPSRHSPGGVGIGLAIARLLVKMHKGTIEAASAGFGQGATFTVKLPLI</sequence>
<dbReference type="PROSITE" id="PS50109">
    <property type="entry name" value="HIS_KIN"/>
    <property type="match status" value="1"/>
</dbReference>
<evidence type="ECO:0000313" key="7">
    <source>
        <dbReference type="EMBL" id="MBH8577287.1"/>
    </source>
</evidence>
<dbReference type="SUPFAM" id="SSF55874">
    <property type="entry name" value="ATPase domain of HSP90 chaperone/DNA topoisomerase II/histidine kinase"/>
    <property type="match status" value="1"/>
</dbReference>
<evidence type="ECO:0000256" key="5">
    <source>
        <dbReference type="ARBA" id="ARBA00023012"/>
    </source>
</evidence>
<dbReference type="InterPro" id="IPR036890">
    <property type="entry name" value="HATPase_C_sf"/>
</dbReference>
<dbReference type="AlphaFoldDB" id="A0A8J7IK37"/>
<accession>A0A8J7IK37</accession>
<dbReference type="InterPro" id="IPR005467">
    <property type="entry name" value="His_kinase_dom"/>
</dbReference>
<dbReference type="Proteomes" id="UP000662314">
    <property type="component" value="Unassembled WGS sequence"/>
</dbReference>
<evidence type="ECO:0000256" key="3">
    <source>
        <dbReference type="ARBA" id="ARBA00022553"/>
    </source>
</evidence>
<keyword evidence="4" id="KW-0418">Kinase</keyword>
<dbReference type="EC" id="2.7.13.3" evidence="2"/>
<dbReference type="EMBL" id="JAECZA010000277">
    <property type="protein sequence ID" value="MBH8577287.1"/>
    <property type="molecule type" value="Genomic_DNA"/>
</dbReference>
<evidence type="ECO:0000256" key="2">
    <source>
        <dbReference type="ARBA" id="ARBA00012438"/>
    </source>
</evidence>
<dbReference type="PANTHER" id="PTHR43547:SF2">
    <property type="entry name" value="HYBRID SIGNAL TRANSDUCTION HISTIDINE KINASE C"/>
    <property type="match status" value="1"/>
</dbReference>
<keyword evidence="8" id="KW-1185">Reference proteome</keyword>
<dbReference type="GO" id="GO:0000155">
    <property type="term" value="F:phosphorelay sensor kinase activity"/>
    <property type="evidence" value="ECO:0007669"/>
    <property type="project" value="TreeGrafter"/>
</dbReference>
<dbReference type="PANTHER" id="PTHR43547">
    <property type="entry name" value="TWO-COMPONENT HISTIDINE KINASE"/>
    <property type="match status" value="1"/>
</dbReference>
<dbReference type="Pfam" id="PF02518">
    <property type="entry name" value="HATPase_c"/>
    <property type="match status" value="1"/>
</dbReference>
<dbReference type="InterPro" id="IPR003594">
    <property type="entry name" value="HATPase_dom"/>
</dbReference>
<dbReference type="InterPro" id="IPR004358">
    <property type="entry name" value="Sig_transdc_His_kin-like_C"/>
</dbReference>